<dbReference type="PANTHER" id="PTHR43776:SF7">
    <property type="entry name" value="D,D-DIPEPTIDE TRANSPORT ATP-BINDING PROTEIN DDPF-RELATED"/>
    <property type="match status" value="1"/>
</dbReference>
<name>A0ABT3ZEF8_9HYPH</name>
<dbReference type="InterPro" id="IPR017871">
    <property type="entry name" value="ABC_transporter-like_CS"/>
</dbReference>
<dbReference type="InterPro" id="IPR003593">
    <property type="entry name" value="AAA+_ATPase"/>
</dbReference>
<comment type="similarity">
    <text evidence="2">Belongs to the ABC transporter superfamily.</text>
</comment>
<dbReference type="InterPro" id="IPR003439">
    <property type="entry name" value="ABC_transporter-like_ATP-bd"/>
</dbReference>
<keyword evidence="4" id="KW-0547">Nucleotide-binding</keyword>
<dbReference type="PROSITE" id="PS00211">
    <property type="entry name" value="ABC_TRANSPORTER_1"/>
    <property type="match status" value="1"/>
</dbReference>
<evidence type="ECO:0000313" key="7">
    <source>
        <dbReference type="EMBL" id="MCY0150185.1"/>
    </source>
</evidence>
<dbReference type="Gene3D" id="3.40.50.300">
    <property type="entry name" value="P-loop containing nucleotide triphosphate hydrolases"/>
    <property type="match status" value="1"/>
</dbReference>
<keyword evidence="5 7" id="KW-0067">ATP-binding</keyword>
<dbReference type="Proteomes" id="UP001073227">
    <property type="component" value="Unassembled WGS sequence"/>
</dbReference>
<gene>
    <name evidence="7" type="ORF">OEG84_21375</name>
</gene>
<dbReference type="SMART" id="SM00382">
    <property type="entry name" value="AAA"/>
    <property type="match status" value="1"/>
</dbReference>
<protein>
    <submittedName>
        <fullName evidence="7">Dipeptide ABC transporter ATP-binding protein</fullName>
    </submittedName>
</protein>
<dbReference type="PROSITE" id="PS50893">
    <property type="entry name" value="ABC_TRANSPORTER_2"/>
    <property type="match status" value="1"/>
</dbReference>
<reference evidence="7" key="1">
    <citation type="submission" date="2022-10" db="EMBL/GenBank/DDBJ databases">
        <title>Hoeflea sp. G2-23, isolated from marine algae.</title>
        <authorList>
            <person name="Kristyanto S."/>
            <person name="Kim J.M."/>
            <person name="Jeon C.O."/>
        </authorList>
    </citation>
    <scope>NUCLEOTIDE SEQUENCE</scope>
    <source>
        <strain evidence="7">G2-23</strain>
    </source>
</reference>
<dbReference type="GO" id="GO:0005524">
    <property type="term" value="F:ATP binding"/>
    <property type="evidence" value="ECO:0007669"/>
    <property type="project" value="UniProtKB-KW"/>
</dbReference>
<dbReference type="NCBIfam" id="TIGR01727">
    <property type="entry name" value="oligo_HPY"/>
    <property type="match status" value="1"/>
</dbReference>
<dbReference type="InterPro" id="IPR027417">
    <property type="entry name" value="P-loop_NTPase"/>
</dbReference>
<evidence type="ECO:0000256" key="5">
    <source>
        <dbReference type="ARBA" id="ARBA00022840"/>
    </source>
</evidence>
<organism evidence="7 8">
    <name type="scientific">Hoeflea algicola</name>
    <dbReference type="NCBI Taxonomy" id="2983763"/>
    <lineage>
        <taxon>Bacteria</taxon>
        <taxon>Pseudomonadati</taxon>
        <taxon>Pseudomonadota</taxon>
        <taxon>Alphaproteobacteria</taxon>
        <taxon>Hyphomicrobiales</taxon>
        <taxon>Rhizobiaceae</taxon>
        <taxon>Hoeflea</taxon>
    </lineage>
</organism>
<evidence type="ECO:0000256" key="4">
    <source>
        <dbReference type="ARBA" id="ARBA00022741"/>
    </source>
</evidence>
<dbReference type="Pfam" id="PF08352">
    <property type="entry name" value="oligo_HPY"/>
    <property type="match status" value="1"/>
</dbReference>
<keyword evidence="3" id="KW-0813">Transport</keyword>
<evidence type="ECO:0000256" key="1">
    <source>
        <dbReference type="ARBA" id="ARBA00004417"/>
    </source>
</evidence>
<dbReference type="InterPro" id="IPR013563">
    <property type="entry name" value="Oligopep_ABC_C"/>
</dbReference>
<dbReference type="RefSeq" id="WP_267655625.1">
    <property type="nucleotide sequence ID" value="NZ_JAOVZR010000001.1"/>
</dbReference>
<dbReference type="InterPro" id="IPR050319">
    <property type="entry name" value="ABC_transp_ATP-bind"/>
</dbReference>
<dbReference type="Pfam" id="PF00005">
    <property type="entry name" value="ABC_tran"/>
    <property type="match status" value="1"/>
</dbReference>
<sequence length="321" mass="35606">MTPESLLQVRDLKKHFRIGTSLFKSRRQVVQAVDGVSFDLVAGETLGLVGESGCGKSTLGRLVVRLIEPTEGSVTFGGQDLLNLKATELHAVRKKCQFIFQDPYGSLDPRMRIWDIVTEPLAIEGKMSRPERRARGQELLERVGLSSSVADSYPHEFSGGQRQRIGVARALALDPRLIVCDEPVSALDVSIQAQIINLMTDLKNELQLSYLFISHNLAVVRHIADRVAVMYLGKIVELAPKSELYNHPQHPYTRALISAIPVPEPDRPAGTIDLQGHVPSPINPPTGCRFHTRCPFAFDRCRTEEPQLIAQSTDHLVACHL</sequence>
<proteinExistence type="inferred from homology"/>
<evidence type="ECO:0000256" key="2">
    <source>
        <dbReference type="ARBA" id="ARBA00005417"/>
    </source>
</evidence>
<dbReference type="EMBL" id="JAOVZR010000001">
    <property type="protein sequence ID" value="MCY0150185.1"/>
    <property type="molecule type" value="Genomic_DNA"/>
</dbReference>
<evidence type="ECO:0000259" key="6">
    <source>
        <dbReference type="PROSITE" id="PS50893"/>
    </source>
</evidence>
<evidence type="ECO:0000256" key="3">
    <source>
        <dbReference type="ARBA" id="ARBA00022448"/>
    </source>
</evidence>
<dbReference type="CDD" id="cd03257">
    <property type="entry name" value="ABC_NikE_OppD_transporters"/>
    <property type="match status" value="1"/>
</dbReference>
<comment type="caution">
    <text evidence="7">The sequence shown here is derived from an EMBL/GenBank/DDBJ whole genome shotgun (WGS) entry which is preliminary data.</text>
</comment>
<keyword evidence="8" id="KW-1185">Reference proteome</keyword>
<evidence type="ECO:0000313" key="8">
    <source>
        <dbReference type="Proteomes" id="UP001073227"/>
    </source>
</evidence>
<feature type="domain" description="ABC transporter" evidence="6">
    <location>
        <begin position="7"/>
        <end position="257"/>
    </location>
</feature>
<accession>A0ABT3ZEF8</accession>
<dbReference type="PANTHER" id="PTHR43776">
    <property type="entry name" value="TRANSPORT ATP-BINDING PROTEIN"/>
    <property type="match status" value="1"/>
</dbReference>
<dbReference type="NCBIfam" id="NF008453">
    <property type="entry name" value="PRK11308.1"/>
    <property type="match status" value="1"/>
</dbReference>
<comment type="subcellular location">
    <subcellularLocation>
        <location evidence="1">Cell inner membrane</location>
        <topology evidence="1">Peripheral membrane protein</topology>
    </subcellularLocation>
</comment>
<dbReference type="SUPFAM" id="SSF52540">
    <property type="entry name" value="P-loop containing nucleoside triphosphate hydrolases"/>
    <property type="match status" value="1"/>
</dbReference>